<feature type="transmembrane region" description="Helical" evidence="1">
    <location>
        <begin position="378"/>
        <end position="399"/>
    </location>
</feature>
<proteinExistence type="predicted"/>
<organism evidence="2 3">
    <name type="scientific">Coprinopsis marcescibilis</name>
    <name type="common">Agaric fungus</name>
    <name type="synonym">Psathyrella marcescibilis</name>
    <dbReference type="NCBI Taxonomy" id="230819"/>
    <lineage>
        <taxon>Eukaryota</taxon>
        <taxon>Fungi</taxon>
        <taxon>Dikarya</taxon>
        <taxon>Basidiomycota</taxon>
        <taxon>Agaricomycotina</taxon>
        <taxon>Agaricomycetes</taxon>
        <taxon>Agaricomycetidae</taxon>
        <taxon>Agaricales</taxon>
        <taxon>Agaricineae</taxon>
        <taxon>Psathyrellaceae</taxon>
        <taxon>Coprinopsis</taxon>
    </lineage>
</organism>
<keyword evidence="1" id="KW-0472">Membrane</keyword>
<keyword evidence="3" id="KW-1185">Reference proteome</keyword>
<evidence type="ECO:0000313" key="3">
    <source>
        <dbReference type="Proteomes" id="UP000307440"/>
    </source>
</evidence>
<keyword evidence="1" id="KW-1133">Transmembrane helix</keyword>
<feature type="transmembrane region" description="Helical" evidence="1">
    <location>
        <begin position="490"/>
        <end position="516"/>
    </location>
</feature>
<dbReference type="Proteomes" id="UP000307440">
    <property type="component" value="Unassembled WGS sequence"/>
</dbReference>
<dbReference type="AlphaFoldDB" id="A0A5C3KFQ7"/>
<evidence type="ECO:0000256" key="1">
    <source>
        <dbReference type="SAM" id="Phobius"/>
    </source>
</evidence>
<keyword evidence="1" id="KW-0812">Transmembrane</keyword>
<reference evidence="2 3" key="1">
    <citation type="journal article" date="2019" name="Nat. Ecol. Evol.">
        <title>Megaphylogeny resolves global patterns of mushroom evolution.</title>
        <authorList>
            <person name="Varga T."/>
            <person name="Krizsan K."/>
            <person name="Foldi C."/>
            <person name="Dima B."/>
            <person name="Sanchez-Garcia M."/>
            <person name="Sanchez-Ramirez S."/>
            <person name="Szollosi G.J."/>
            <person name="Szarkandi J.G."/>
            <person name="Papp V."/>
            <person name="Albert L."/>
            <person name="Andreopoulos W."/>
            <person name="Angelini C."/>
            <person name="Antonin V."/>
            <person name="Barry K.W."/>
            <person name="Bougher N.L."/>
            <person name="Buchanan P."/>
            <person name="Buyck B."/>
            <person name="Bense V."/>
            <person name="Catcheside P."/>
            <person name="Chovatia M."/>
            <person name="Cooper J."/>
            <person name="Damon W."/>
            <person name="Desjardin D."/>
            <person name="Finy P."/>
            <person name="Geml J."/>
            <person name="Haridas S."/>
            <person name="Hughes K."/>
            <person name="Justo A."/>
            <person name="Karasinski D."/>
            <person name="Kautmanova I."/>
            <person name="Kiss B."/>
            <person name="Kocsube S."/>
            <person name="Kotiranta H."/>
            <person name="LaButti K.M."/>
            <person name="Lechner B.E."/>
            <person name="Liimatainen K."/>
            <person name="Lipzen A."/>
            <person name="Lukacs Z."/>
            <person name="Mihaltcheva S."/>
            <person name="Morgado L.N."/>
            <person name="Niskanen T."/>
            <person name="Noordeloos M.E."/>
            <person name="Ohm R.A."/>
            <person name="Ortiz-Santana B."/>
            <person name="Ovrebo C."/>
            <person name="Racz N."/>
            <person name="Riley R."/>
            <person name="Savchenko A."/>
            <person name="Shiryaev A."/>
            <person name="Soop K."/>
            <person name="Spirin V."/>
            <person name="Szebenyi C."/>
            <person name="Tomsovsky M."/>
            <person name="Tulloss R.E."/>
            <person name="Uehling J."/>
            <person name="Grigoriev I.V."/>
            <person name="Vagvolgyi C."/>
            <person name="Papp T."/>
            <person name="Martin F.M."/>
            <person name="Miettinen O."/>
            <person name="Hibbett D.S."/>
            <person name="Nagy L.G."/>
        </authorList>
    </citation>
    <scope>NUCLEOTIDE SEQUENCE [LARGE SCALE GENOMIC DNA]</scope>
    <source>
        <strain evidence="2 3">CBS 121175</strain>
    </source>
</reference>
<dbReference type="EMBL" id="ML210371">
    <property type="protein sequence ID" value="TFK18891.1"/>
    <property type="molecule type" value="Genomic_DNA"/>
</dbReference>
<evidence type="ECO:0000313" key="2">
    <source>
        <dbReference type="EMBL" id="TFK18891.1"/>
    </source>
</evidence>
<name>A0A5C3KFQ7_COPMA</name>
<feature type="transmembrane region" description="Helical" evidence="1">
    <location>
        <begin position="888"/>
        <end position="907"/>
    </location>
</feature>
<feature type="transmembrane region" description="Helical" evidence="1">
    <location>
        <begin position="227"/>
        <end position="245"/>
    </location>
</feature>
<accession>A0A5C3KFQ7</accession>
<gene>
    <name evidence="2" type="ORF">FA15DRAFT_627443</name>
</gene>
<protein>
    <recommendedName>
        <fullName evidence="4">NACHT domain-containing protein</fullName>
    </recommendedName>
</protein>
<dbReference type="OrthoDB" id="2991366at2759"/>
<sequence>MEKIREAMDSHEPSLDTPSLQFQMSKFIIEPLRNTASEVSGSGASPGWPDIIIIDGLNECGDEETQQDVFATLQQLLASDLPFRLLITARTVTNDDDDNGIFGSLSEATQANLIQKIDTEARAYSAASDVKGYLQRSFGKIRDEYKIESEWPQKSTLEQLIGDCHSSFLHASFAVAFVRCQATGSQSSHDASTRLRTFLTQGTTTFNDKGPLDGFYRKRLRGNRFKVLAIRIIALFPTSVLAKGLSPKQLQRILRLEDTEIHSLEELQPLLHIPAEGSGSEYRIHHKDLVDFLSDPSRAEDLWLSDAEVYDAIHTGYDKMCTDITRHLSGATSNANLSAHEVREILSLAFQLVFTSQSLSHPGAKSSPSPKGTALKDVILLSGAIILLSWPWAFFGAAFDWQGLQGTNSFAATAVKHPQATNALVTLIATFISLAHATLYSRAATRFYQEWIAGKSRISLFHITTAGALTQLRLDLSSLHNLRRGRGLPIVTLLFLVGCSMFLIAGLSSLLLPVLFEQTTALVGREIDLFPADPECDAWFGRVADRISQTCGSRVHTNGVTYATCLGQIPFANVLAAGRLNALSNLTTSHGEGVSVSNLGANKETRVHNPFWGILPIDPASAPSSTLQVLRDRSSFNPATLHQTLPPYSYTLNYQGVSTIIGCAYDIESPITLDPAVEEYAGICAEGTDIIQPGEAQLFPLRNSSNSIAYWACKTSANVAATSPSPYNIYLRGFNLYEGLVGNLTCSLTVAQPVIFPLTYHSDTQSFSSTGQVEHLATPNTGQVSRVIERVLVAISGVIHDSQGMQLNLMAESVITTGSLFQLPRGQDPGYLPLYERALRGIFDYEISYLRLILSTEQDVPSSCFRHLTGAVTYQAFGWSVTNHHIGFLFPITLFNLTAVIFIILAIKMAKDGSSSHLLDPTNPRVLLHANLDSGDDEWERTVTFDRSLAMRLASERTMELLVGGDLVGDL</sequence>
<feature type="transmembrane region" description="Helical" evidence="1">
    <location>
        <begin position="419"/>
        <end position="440"/>
    </location>
</feature>
<evidence type="ECO:0008006" key="4">
    <source>
        <dbReference type="Google" id="ProtNLM"/>
    </source>
</evidence>
<dbReference type="STRING" id="230819.A0A5C3KFQ7"/>